<dbReference type="CDD" id="cd01400">
    <property type="entry name" value="6PGL"/>
    <property type="match status" value="1"/>
</dbReference>
<dbReference type="eggNOG" id="COG0363">
    <property type="taxonomic scope" value="Bacteria"/>
</dbReference>
<dbReference type="InterPro" id="IPR037171">
    <property type="entry name" value="NagB/RpiA_transferase-like"/>
</dbReference>
<organism evidence="9">
    <name type="scientific">Chelativorans sp. (strain BNC1)</name>
    <dbReference type="NCBI Taxonomy" id="266779"/>
    <lineage>
        <taxon>Bacteria</taxon>
        <taxon>Pseudomonadati</taxon>
        <taxon>Pseudomonadota</taxon>
        <taxon>Alphaproteobacteria</taxon>
        <taxon>Hyphomicrobiales</taxon>
        <taxon>Phyllobacteriaceae</taxon>
        <taxon>Chelativorans</taxon>
    </lineage>
</organism>
<evidence type="ECO:0000256" key="6">
    <source>
        <dbReference type="ARBA" id="ARBA00020337"/>
    </source>
</evidence>
<name>Q11M12_CHESB</name>
<gene>
    <name evidence="7" type="primary">pgl</name>
    <name evidence="9" type="ordered locus">Meso_0158</name>
</gene>
<dbReference type="AlphaFoldDB" id="Q11M12"/>
<dbReference type="GO" id="GO:0006098">
    <property type="term" value="P:pentose-phosphate shunt"/>
    <property type="evidence" value="ECO:0007669"/>
    <property type="project" value="UniProtKB-UniPathway"/>
</dbReference>
<dbReference type="Gene3D" id="3.40.50.1360">
    <property type="match status" value="1"/>
</dbReference>
<dbReference type="GO" id="GO:0017057">
    <property type="term" value="F:6-phosphogluconolactonase activity"/>
    <property type="evidence" value="ECO:0007669"/>
    <property type="project" value="UniProtKB-UniRule"/>
</dbReference>
<dbReference type="EC" id="3.1.1.31" evidence="5 7"/>
<evidence type="ECO:0000313" key="9">
    <source>
        <dbReference type="EMBL" id="ABG61563.1"/>
    </source>
</evidence>
<proteinExistence type="inferred from homology"/>
<dbReference type="UniPathway" id="UPA00115">
    <property type="reaction ID" value="UER00409"/>
</dbReference>
<evidence type="ECO:0000256" key="5">
    <source>
        <dbReference type="ARBA" id="ARBA00013198"/>
    </source>
</evidence>
<feature type="domain" description="Glucosamine/galactosamine-6-phosphate isomerase" evidence="8">
    <location>
        <begin position="12"/>
        <end position="219"/>
    </location>
</feature>
<sequence>MAKAVWHEFAASEALAEALAEAVAQHLAAALEKRGMASIAVSGGSTPAPFFRALSRKKIDWARIIVTLVDERFVPPSSERSNAALASRYLLQNDAARASFVPLYQPVETVEEAAEKADEEIGRLPLPLDVVVLGMGLDGHTASFFPDAEDIALKLQVENRRVLPIHARSAGEPRLTLSMPLLCQARLMVLHIEGQEKRRLLEAALAEETGAKLPVRIAVEQAAAPVAIYWAPGAASASGKRP</sequence>
<dbReference type="EMBL" id="CP000390">
    <property type="protein sequence ID" value="ABG61563.1"/>
    <property type="molecule type" value="Genomic_DNA"/>
</dbReference>
<dbReference type="GO" id="GO:0005975">
    <property type="term" value="P:carbohydrate metabolic process"/>
    <property type="evidence" value="ECO:0007669"/>
    <property type="project" value="UniProtKB-UniRule"/>
</dbReference>
<dbReference type="NCBIfam" id="TIGR01198">
    <property type="entry name" value="pgl"/>
    <property type="match status" value="1"/>
</dbReference>
<evidence type="ECO:0000256" key="1">
    <source>
        <dbReference type="ARBA" id="ARBA00000832"/>
    </source>
</evidence>
<comment type="catalytic activity">
    <reaction evidence="1 7">
        <text>6-phospho-D-glucono-1,5-lactone + H2O = 6-phospho-D-gluconate + H(+)</text>
        <dbReference type="Rhea" id="RHEA:12556"/>
        <dbReference type="ChEBI" id="CHEBI:15377"/>
        <dbReference type="ChEBI" id="CHEBI:15378"/>
        <dbReference type="ChEBI" id="CHEBI:57955"/>
        <dbReference type="ChEBI" id="CHEBI:58759"/>
        <dbReference type="EC" id="3.1.1.31"/>
    </reaction>
</comment>
<dbReference type="HOGENOM" id="CLU_053947_2_1_5"/>
<evidence type="ECO:0000256" key="3">
    <source>
        <dbReference type="ARBA" id="ARBA00004961"/>
    </source>
</evidence>
<accession>Q11M12</accession>
<dbReference type="Pfam" id="PF01182">
    <property type="entry name" value="Glucosamine_iso"/>
    <property type="match status" value="1"/>
</dbReference>
<evidence type="ECO:0000259" key="8">
    <source>
        <dbReference type="Pfam" id="PF01182"/>
    </source>
</evidence>
<evidence type="ECO:0000256" key="4">
    <source>
        <dbReference type="ARBA" id="ARBA00010662"/>
    </source>
</evidence>
<dbReference type="OrthoDB" id="9810967at2"/>
<keyword evidence="7 9" id="KW-0378">Hydrolase</keyword>
<dbReference type="SUPFAM" id="SSF100950">
    <property type="entry name" value="NagB/RpiA/CoA transferase-like"/>
    <property type="match status" value="1"/>
</dbReference>
<comment type="pathway">
    <text evidence="3 7">Carbohydrate degradation; pentose phosphate pathway; D-ribulose 5-phosphate from D-glucose 6-phosphate (oxidative stage): step 2/3.</text>
</comment>
<comment type="function">
    <text evidence="2 7">Hydrolysis of 6-phosphogluconolactone to 6-phosphogluconate.</text>
</comment>
<dbReference type="InterPro" id="IPR006148">
    <property type="entry name" value="Glc/Gal-6P_isomerase"/>
</dbReference>
<dbReference type="PANTHER" id="PTHR11054:SF0">
    <property type="entry name" value="6-PHOSPHOGLUCONOLACTONASE"/>
    <property type="match status" value="1"/>
</dbReference>
<comment type="similarity">
    <text evidence="4 7">Belongs to the glucosamine/galactosamine-6-phosphate isomerase family. 6-phosphogluconolactonase subfamily.</text>
</comment>
<dbReference type="PANTHER" id="PTHR11054">
    <property type="entry name" value="6-PHOSPHOGLUCONOLACTONASE"/>
    <property type="match status" value="1"/>
</dbReference>
<dbReference type="STRING" id="266779.Meso_0158"/>
<dbReference type="InterPro" id="IPR039104">
    <property type="entry name" value="6PGL"/>
</dbReference>
<evidence type="ECO:0000256" key="2">
    <source>
        <dbReference type="ARBA" id="ARBA00002681"/>
    </source>
</evidence>
<evidence type="ECO:0000256" key="7">
    <source>
        <dbReference type="RuleBase" id="RU365095"/>
    </source>
</evidence>
<dbReference type="InterPro" id="IPR005900">
    <property type="entry name" value="6-phosphogluconolactonase_DevB"/>
</dbReference>
<dbReference type="KEGG" id="mes:Meso_0158"/>
<protein>
    <recommendedName>
        <fullName evidence="6 7">6-phosphogluconolactonase</fullName>
        <shortName evidence="7">6PGL</shortName>
        <ecNumber evidence="5 7">3.1.1.31</ecNumber>
    </recommendedName>
</protein>
<reference evidence="9" key="1">
    <citation type="submission" date="2006-06" db="EMBL/GenBank/DDBJ databases">
        <title>Complete sequence of chromosome of Chelativorans sp. BNC1.</title>
        <authorList>
            <consortium name="US DOE Joint Genome Institute"/>
            <person name="Copeland A."/>
            <person name="Lucas S."/>
            <person name="Lapidus A."/>
            <person name="Barry K."/>
            <person name="Detter J.C."/>
            <person name="Glavina del Rio T."/>
            <person name="Hammon N."/>
            <person name="Israni S."/>
            <person name="Dalin E."/>
            <person name="Tice H."/>
            <person name="Pitluck S."/>
            <person name="Chertkov O."/>
            <person name="Brettin T."/>
            <person name="Bruce D."/>
            <person name="Han C."/>
            <person name="Tapia R."/>
            <person name="Gilna P."/>
            <person name="Schmutz J."/>
            <person name="Larimer F."/>
            <person name="Land M."/>
            <person name="Hauser L."/>
            <person name="Kyrpides N."/>
            <person name="Mikhailova N."/>
            <person name="Richardson P."/>
        </authorList>
    </citation>
    <scope>NUCLEOTIDE SEQUENCE</scope>
    <source>
        <strain evidence="9">BNC1</strain>
    </source>
</reference>